<dbReference type="SUPFAM" id="SSF141868">
    <property type="entry name" value="EAL domain-like"/>
    <property type="match status" value="1"/>
</dbReference>
<dbReference type="InterPro" id="IPR000014">
    <property type="entry name" value="PAS"/>
</dbReference>
<dbReference type="GO" id="GO:0071111">
    <property type="term" value="F:cyclic-guanylate-specific phosphodiesterase activity"/>
    <property type="evidence" value="ECO:0007669"/>
    <property type="project" value="InterPro"/>
</dbReference>
<keyword evidence="5" id="KW-1185">Reference proteome</keyword>
<dbReference type="InterPro" id="IPR050706">
    <property type="entry name" value="Cyclic-di-GMP_PDE-like"/>
</dbReference>
<accession>A0A1M4UMB5</accession>
<dbReference type="STRING" id="213588.SAMN02745204_00732"/>
<dbReference type="AlphaFoldDB" id="A0A1M4UMB5"/>
<dbReference type="PROSITE" id="PS50887">
    <property type="entry name" value="GGDEF"/>
    <property type="match status" value="1"/>
</dbReference>
<dbReference type="Proteomes" id="UP000242857">
    <property type="component" value="Unassembled WGS sequence"/>
</dbReference>
<dbReference type="OrthoDB" id="7052318at2"/>
<dbReference type="RefSeq" id="WP_072755277.1">
    <property type="nucleotide sequence ID" value="NZ_FQUK01000008.1"/>
</dbReference>
<dbReference type="SMART" id="SM00091">
    <property type="entry name" value="PAS"/>
    <property type="match status" value="1"/>
</dbReference>
<dbReference type="InterPro" id="IPR043128">
    <property type="entry name" value="Rev_trsase/Diguanyl_cyclase"/>
</dbReference>
<reference evidence="5" key="1">
    <citation type="submission" date="2016-11" db="EMBL/GenBank/DDBJ databases">
        <authorList>
            <person name="Varghese N."/>
            <person name="Submissions S."/>
        </authorList>
    </citation>
    <scope>NUCLEOTIDE SEQUENCE [LARGE SCALE GENOMIC DNA]</scope>
    <source>
        <strain evidence="5">DSM 14834</strain>
    </source>
</reference>
<dbReference type="InterPro" id="IPR029787">
    <property type="entry name" value="Nucleotide_cyclase"/>
</dbReference>
<dbReference type="PANTHER" id="PTHR33121">
    <property type="entry name" value="CYCLIC DI-GMP PHOSPHODIESTERASE PDEF"/>
    <property type="match status" value="1"/>
</dbReference>
<name>A0A1M4UMB5_9GAMM</name>
<organism evidence="4 5">
    <name type="scientific">Thermomonas hydrothermalis</name>
    <dbReference type="NCBI Taxonomy" id="213588"/>
    <lineage>
        <taxon>Bacteria</taxon>
        <taxon>Pseudomonadati</taxon>
        <taxon>Pseudomonadota</taxon>
        <taxon>Gammaproteobacteria</taxon>
        <taxon>Lysobacterales</taxon>
        <taxon>Lysobacteraceae</taxon>
        <taxon>Thermomonas</taxon>
    </lineage>
</organism>
<dbReference type="InterPro" id="IPR035919">
    <property type="entry name" value="EAL_sf"/>
</dbReference>
<dbReference type="PROSITE" id="PS50883">
    <property type="entry name" value="EAL"/>
    <property type="match status" value="1"/>
</dbReference>
<dbReference type="SMART" id="SM00052">
    <property type="entry name" value="EAL"/>
    <property type="match status" value="1"/>
</dbReference>
<gene>
    <name evidence="4" type="ORF">SAMN02745204_00732</name>
</gene>
<dbReference type="SMART" id="SM00267">
    <property type="entry name" value="GGDEF"/>
    <property type="match status" value="1"/>
</dbReference>
<sequence>MAAGKDTALRLILVTDLVNEAEALVSRLRNAGTAVRPLRPESLDELTDMLARQPVDMVLADYGATLLPFEQVAKAVLGCGRDVSLLAVLDGIDDDTLEQALTLGAQAVALRERAAQFLKVVHAEWQALESRRSQRRLEAQMRETQRRCDMLIDSSREPIAYIHEGMHIRANQAYLDMFGFETFEDIEGMSLLDLVAPADVAPLKELLKHLAKGEDAPSRHELTARDAEGHSFPAVMEFTPAEYQGEPCLQLIFRRQTVEVDPELARQLEDLKQRDPATGLLNRPTFLGLLDAAVAEAAAGGAGHGLLLVEPDHYVQLLDVIGLDAADELLAALGQRLTETAPQAQIGRFGEHQLAILIPNSDYYATKALADALRAAVADAVLVVGSNSLNATISIGGVQIGEKIASTSQVLAKANQSLAATVGSGGNRADVFDPGAQDRAEQERIAAWLGRIREALDGQGFQLGFQPVVSLHGETEEAYEMRLHLLGSDGVPVPADTFLPIAEEHGLLGEIDRWAVARAITLIGERQRIGKSTRLLLSVSQDAVLDPAMPEFIRKALASAGVPGQLLSLAVAETKVFVNLNATQAFADALAALGVTLTLERFGAGLNSLQILQHVTPTLLKIDPQFMDDLPKNTTAQAKLREIAQKAHELGIRTMAPNVQDAASMTLLFSTGIHYVQGDFLAPVSPDMNYDFSL</sequence>
<dbReference type="Gene3D" id="3.30.450.20">
    <property type="entry name" value="PAS domain"/>
    <property type="match status" value="1"/>
</dbReference>
<dbReference type="NCBIfam" id="TIGR00229">
    <property type="entry name" value="sensory_box"/>
    <property type="match status" value="1"/>
</dbReference>
<dbReference type="CDD" id="cd01948">
    <property type="entry name" value="EAL"/>
    <property type="match status" value="1"/>
</dbReference>
<dbReference type="Pfam" id="PF00990">
    <property type="entry name" value="GGDEF"/>
    <property type="match status" value="1"/>
</dbReference>
<dbReference type="NCBIfam" id="TIGR00254">
    <property type="entry name" value="GGDEF"/>
    <property type="match status" value="1"/>
</dbReference>
<evidence type="ECO:0000313" key="5">
    <source>
        <dbReference type="Proteomes" id="UP000242857"/>
    </source>
</evidence>
<dbReference type="InterPro" id="IPR035965">
    <property type="entry name" value="PAS-like_dom_sf"/>
</dbReference>
<proteinExistence type="predicted"/>
<protein>
    <submittedName>
        <fullName evidence="4">PAS domain S-box-containing protein/diguanylate cyclase (GGDEF) domain-containing protein</fullName>
    </submittedName>
</protein>
<dbReference type="InterPro" id="IPR013656">
    <property type="entry name" value="PAS_4"/>
</dbReference>
<evidence type="ECO:0000259" key="3">
    <source>
        <dbReference type="PROSITE" id="PS50887"/>
    </source>
</evidence>
<evidence type="ECO:0000259" key="1">
    <source>
        <dbReference type="PROSITE" id="PS50112"/>
    </source>
</evidence>
<dbReference type="SUPFAM" id="SSF55073">
    <property type="entry name" value="Nucleotide cyclase"/>
    <property type="match status" value="1"/>
</dbReference>
<dbReference type="EMBL" id="FQUK01000008">
    <property type="protein sequence ID" value="SHE57869.1"/>
    <property type="molecule type" value="Genomic_DNA"/>
</dbReference>
<dbReference type="Pfam" id="PF08448">
    <property type="entry name" value="PAS_4"/>
    <property type="match status" value="1"/>
</dbReference>
<dbReference type="PANTHER" id="PTHR33121:SF79">
    <property type="entry name" value="CYCLIC DI-GMP PHOSPHODIESTERASE PDED-RELATED"/>
    <property type="match status" value="1"/>
</dbReference>
<feature type="domain" description="GGDEF" evidence="3">
    <location>
        <begin position="302"/>
        <end position="434"/>
    </location>
</feature>
<dbReference type="Gene3D" id="3.30.70.270">
    <property type="match status" value="1"/>
</dbReference>
<evidence type="ECO:0000313" key="4">
    <source>
        <dbReference type="EMBL" id="SHE57869.1"/>
    </source>
</evidence>
<dbReference type="InterPro" id="IPR000160">
    <property type="entry name" value="GGDEF_dom"/>
</dbReference>
<dbReference type="InterPro" id="IPR001633">
    <property type="entry name" value="EAL_dom"/>
</dbReference>
<feature type="domain" description="PAS" evidence="1">
    <location>
        <begin position="164"/>
        <end position="214"/>
    </location>
</feature>
<dbReference type="CDD" id="cd00130">
    <property type="entry name" value="PAS"/>
    <property type="match status" value="1"/>
</dbReference>
<feature type="domain" description="EAL" evidence="2">
    <location>
        <begin position="445"/>
        <end position="694"/>
    </location>
</feature>
<evidence type="ECO:0000259" key="2">
    <source>
        <dbReference type="PROSITE" id="PS50883"/>
    </source>
</evidence>
<dbReference type="SUPFAM" id="SSF55785">
    <property type="entry name" value="PYP-like sensor domain (PAS domain)"/>
    <property type="match status" value="1"/>
</dbReference>
<dbReference type="PROSITE" id="PS50112">
    <property type="entry name" value="PAS"/>
    <property type="match status" value="1"/>
</dbReference>
<dbReference type="Gene3D" id="3.20.20.450">
    <property type="entry name" value="EAL domain"/>
    <property type="match status" value="1"/>
</dbReference>
<dbReference type="Pfam" id="PF00563">
    <property type="entry name" value="EAL"/>
    <property type="match status" value="1"/>
</dbReference>